<keyword evidence="1" id="KW-0472">Membrane</keyword>
<dbReference type="RefSeq" id="WP_137329788.1">
    <property type="nucleotide sequence ID" value="NZ_CP040058.1"/>
</dbReference>
<keyword evidence="1" id="KW-1133">Transmembrane helix</keyword>
<keyword evidence="1" id="KW-0812">Transmembrane</keyword>
<dbReference type="KEGG" id="arf:AR1Y2_3130"/>
<evidence type="ECO:0000256" key="1">
    <source>
        <dbReference type="SAM" id="Phobius"/>
    </source>
</evidence>
<feature type="domain" description="YcxB-like C-terminal" evidence="2">
    <location>
        <begin position="94"/>
        <end position="143"/>
    </location>
</feature>
<reference evidence="3 4" key="1">
    <citation type="submission" date="2019-05" db="EMBL/GenBank/DDBJ databases">
        <title>Complete genome sequencing of Anaerostipes rhamnosivorans.</title>
        <authorList>
            <person name="Bui T.P.N."/>
            <person name="de Vos W.M."/>
        </authorList>
    </citation>
    <scope>NUCLEOTIDE SEQUENCE [LARGE SCALE GENOMIC DNA]</scope>
    <source>
        <strain evidence="3 4">1y2</strain>
    </source>
</reference>
<feature type="transmembrane region" description="Helical" evidence="1">
    <location>
        <begin position="21"/>
        <end position="44"/>
    </location>
</feature>
<proteinExistence type="predicted"/>
<name>A0A4P8IKN4_9FIRM</name>
<feature type="transmembrane region" description="Helical" evidence="1">
    <location>
        <begin position="50"/>
        <end position="71"/>
    </location>
</feature>
<protein>
    <recommendedName>
        <fullName evidence="2">YcxB-like C-terminal domain-containing protein</fullName>
    </recommendedName>
</protein>
<dbReference type="Pfam" id="PF14317">
    <property type="entry name" value="YcxB"/>
    <property type="match status" value="1"/>
</dbReference>
<evidence type="ECO:0000313" key="3">
    <source>
        <dbReference type="EMBL" id="QCP36584.1"/>
    </source>
</evidence>
<dbReference type="EMBL" id="CP040058">
    <property type="protein sequence ID" value="QCP36584.1"/>
    <property type="molecule type" value="Genomic_DNA"/>
</dbReference>
<dbReference type="Proteomes" id="UP000298653">
    <property type="component" value="Chromosome"/>
</dbReference>
<evidence type="ECO:0000313" key="4">
    <source>
        <dbReference type="Proteomes" id="UP000298653"/>
    </source>
</evidence>
<sequence>MILKIKLSVKDLFRFSMIHSYQGQTGIFTAFCILVGIMMIFRGIAQSSAYYGFMGVLIMVLFVLVTPLTLYMKAKKQAATNPMYKTESVYDMQDDGIHVTIDDQNGNIPWDQIVKIRYNRGMYILYTGKQSAFIFTDEALGSRKDEIMNYIYQHVPASTKLPKNAKRA</sequence>
<dbReference type="AlphaFoldDB" id="A0A4P8IKN4"/>
<dbReference type="InterPro" id="IPR025588">
    <property type="entry name" value="YcxB-like_C"/>
</dbReference>
<organism evidence="3 4">
    <name type="scientific">Anaerostipes rhamnosivorans</name>
    <dbReference type="NCBI Taxonomy" id="1229621"/>
    <lineage>
        <taxon>Bacteria</taxon>
        <taxon>Bacillati</taxon>
        <taxon>Bacillota</taxon>
        <taxon>Clostridia</taxon>
        <taxon>Lachnospirales</taxon>
        <taxon>Lachnospiraceae</taxon>
        <taxon>Anaerostipes</taxon>
    </lineage>
</organism>
<evidence type="ECO:0000259" key="2">
    <source>
        <dbReference type="Pfam" id="PF14317"/>
    </source>
</evidence>
<gene>
    <name evidence="3" type="ORF">AR1Y2_3130</name>
</gene>
<dbReference type="OrthoDB" id="9792641at2"/>
<accession>A0A4P8IKN4</accession>
<keyword evidence="4" id="KW-1185">Reference proteome</keyword>